<keyword evidence="2" id="KW-1185">Reference proteome</keyword>
<dbReference type="RefSeq" id="WP_154418438.1">
    <property type="nucleotide sequence ID" value="NZ_DBFCZM010000150.1"/>
</dbReference>
<protein>
    <submittedName>
        <fullName evidence="1">Uncharacterized protein</fullName>
    </submittedName>
</protein>
<dbReference type="PROSITE" id="PS00024">
    <property type="entry name" value="HEMOPEXIN"/>
    <property type="match status" value="1"/>
</dbReference>
<sequence>MKIQNGAVSALLGGAILLAAGCESTSGQAEDARIYRTVAAQLDTGGTYYQIMNPRYVFEAADRIGVQLFNSFTSMPEPPENFTEIMDASLHMALAYRLSGLEDIQGCGSSSVRVSDDREPLLFRNRTFLAVRPESKGFLWALPGTENRPLAASWNALPADVDSAFEFELRPDAVYRVFAQSEKFSQYLHDERIALFVGEPPEKLLAGLSGVVGFASIAAEGSDEALSGNHLMLSLPDGEGKLAGLLRKVVLFLPGTKVENERIEFGTVLGEHAPKARPVAMLKEGRITLYSSLAAEKAFTAPEKKLAATEAFQRLSAGLPESGIGYLYNNESYAKVFNLLMEEFELSFRVNPDSWTPSQLTVLTRDGNNFLATGNSSLDSNQSKLVNQLVLPVAVGSMAAKEYLKRNGGLLPGAEESAEAPDTTGECQIKLELFKDALAQYAERHGGAYPEKENIEGIRALLAGKFLPLEATVCPGAFGEDEPAESPELFDIGNCSFIYFGGFTTKSNPKLPLVADWPFNHRGAVNVLLVDGTIEKLELETDNCKRIVSKLQTMYQYNEKEFQNLIRQADKLDKMFELE</sequence>
<comment type="caution">
    <text evidence="1">The sequence shown here is derived from an EMBL/GenBank/DDBJ whole genome shotgun (WGS) entry which is preliminary data.</text>
</comment>
<dbReference type="Proteomes" id="UP000435649">
    <property type="component" value="Unassembled WGS sequence"/>
</dbReference>
<gene>
    <name evidence="1" type="ORF">FYJ85_10770</name>
</gene>
<dbReference type="EMBL" id="VUNS01000010">
    <property type="protein sequence ID" value="MST97521.1"/>
    <property type="molecule type" value="Genomic_DNA"/>
</dbReference>
<evidence type="ECO:0000313" key="1">
    <source>
        <dbReference type="EMBL" id="MST97521.1"/>
    </source>
</evidence>
<reference evidence="1 2" key="1">
    <citation type="submission" date="2019-08" db="EMBL/GenBank/DDBJ databases">
        <title>In-depth cultivation of the pig gut microbiome towards novel bacterial diversity and tailored functional studies.</title>
        <authorList>
            <person name="Wylensek D."/>
            <person name="Hitch T.C.A."/>
            <person name="Clavel T."/>
        </authorList>
    </citation>
    <scope>NUCLEOTIDE SEQUENCE [LARGE SCALE GENOMIC DNA]</scope>
    <source>
        <strain evidence="1 2">BBE-744-WT-12</strain>
    </source>
</reference>
<accession>A0A844G4H6</accession>
<dbReference type="AlphaFoldDB" id="A0A844G4H6"/>
<proteinExistence type="predicted"/>
<name>A0A844G4H6_9BACT</name>
<dbReference type="InterPro" id="IPR018486">
    <property type="entry name" value="Hemopexin_CS"/>
</dbReference>
<dbReference type="PROSITE" id="PS51257">
    <property type="entry name" value="PROKAR_LIPOPROTEIN"/>
    <property type="match status" value="1"/>
</dbReference>
<organism evidence="1 2">
    <name type="scientific">Victivallis lenta</name>
    <dbReference type="NCBI Taxonomy" id="2606640"/>
    <lineage>
        <taxon>Bacteria</taxon>
        <taxon>Pseudomonadati</taxon>
        <taxon>Lentisphaerota</taxon>
        <taxon>Lentisphaeria</taxon>
        <taxon>Victivallales</taxon>
        <taxon>Victivallaceae</taxon>
        <taxon>Victivallis</taxon>
    </lineage>
</organism>
<evidence type="ECO:0000313" key="2">
    <source>
        <dbReference type="Proteomes" id="UP000435649"/>
    </source>
</evidence>